<dbReference type="PANTHER" id="PTHR47535:SF1">
    <property type="entry name" value="NESPRIN-1"/>
    <property type="match status" value="1"/>
</dbReference>
<keyword evidence="2" id="KW-0812">Transmembrane</keyword>
<evidence type="ECO:0000256" key="2">
    <source>
        <dbReference type="ARBA" id="ARBA00022692"/>
    </source>
</evidence>
<comment type="subcellular location">
    <subcellularLocation>
        <location evidence="1">Membrane</location>
    </subcellularLocation>
</comment>
<dbReference type="PANTHER" id="PTHR47535">
    <property type="entry name" value="MUSCLE-SPECIFIC PROTEIN 300 KDA, ISOFORM G"/>
    <property type="match status" value="1"/>
</dbReference>
<dbReference type="EMBL" id="JABFTP020000021">
    <property type="protein sequence ID" value="KAL3268194.1"/>
    <property type="molecule type" value="Genomic_DNA"/>
</dbReference>
<keyword evidence="3" id="KW-0677">Repeat</keyword>
<reference evidence="6 7" key="1">
    <citation type="journal article" date="2021" name="BMC Biol.">
        <title>Horizontally acquired antibacterial genes associated with adaptive radiation of ladybird beetles.</title>
        <authorList>
            <person name="Li H.S."/>
            <person name="Tang X.F."/>
            <person name="Huang Y.H."/>
            <person name="Xu Z.Y."/>
            <person name="Chen M.L."/>
            <person name="Du X.Y."/>
            <person name="Qiu B.Y."/>
            <person name="Chen P.T."/>
            <person name="Zhang W."/>
            <person name="Slipinski A."/>
            <person name="Escalona H.E."/>
            <person name="Waterhouse R.M."/>
            <person name="Zwick A."/>
            <person name="Pang H."/>
        </authorList>
    </citation>
    <scope>NUCLEOTIDE SEQUENCE [LARGE SCALE GENOMIC DNA]</scope>
    <source>
        <strain evidence="6">SYSU2018</strain>
    </source>
</reference>
<accession>A0ABD2MP71</accession>
<keyword evidence="4" id="KW-1133">Transmembrane helix</keyword>
<sequence length="927" mass="107335">MQLQLLQKAVEKRNVQIIQQTIITTVETITTWLETIEYRIYVSRQQTSDGPSEARVQEFHNLKDEIVNIEEKIGQLQTELGKADDIYNEEDRKRMKSYIDSLQQQVKIIETITEENGQLAECDLERWNEFISDLQSISQLILENHETLNDLKDSDASPQTKLNQLDHLDNENKTHAVKVSQLTSNTKALMRDFPTREMPKEVHRNQKLVKQIEQQILSEREKAFQLLSLAEEYEQTLNEFSKIVDIAEAIVDSPLTVRSLEHLENEMQNHRKFFVNLSHCRAILESLEENLDSETKSKHSVLHNALYDRAKIILDMATGRFQLMFSAASKWTTLEQGMKEEMRWLQVAQERVPDITNVTSSDYERYMDHYHSLSLDIAHHYASLLHLNNLAVKVQELVVCSGLDQAYSDSLEITRKLQEDVQMNLQRLAAFRDNWAAYNNQSNKLEIWLRNTERDLDAIDKPSSQRSHIRQFWELKAQYEVNNILRQNATISFETSMKIVPISDEMTQRKFHSELLNQWNSVSSRISNIEKSIMETISASDVPINEKLSILLQELEDLRVDVDHLQGVIKNEEELNLYIERLQIMSTRLDTIQNELGKLGLLSANESDKVGNLLALSKRLELQITEELEGASILKDSLQAMQKGFDRLKGKYVEITETLDQCENAEKMGSAEVQKAVDDCYRVDETLVTLWQDVMTLRQLLHTLPMRLRVTVSPVKVERDISQIQDEHTVLERRCGQLLALLRSRLNLWQRFERQLELVQESVQEADFMMDLLTIQGTVDYERLRKATERLESVSVNLINRENLVDDLKSAAKPLAETCSPEVSAKVEAAVDEAVTAYSTTCTNLKDLCTKYNHAADLWKQYKESSDLVREWVENYMDSVADLPPEEAVEAVKVREPNNYIHTQYDVTSLEIAPIGFNNSRQSHFRY</sequence>
<evidence type="ECO:0000256" key="3">
    <source>
        <dbReference type="ARBA" id="ARBA00022737"/>
    </source>
</evidence>
<evidence type="ECO:0000313" key="7">
    <source>
        <dbReference type="Proteomes" id="UP001516400"/>
    </source>
</evidence>
<gene>
    <name evidence="6" type="ORF">HHI36_007319</name>
</gene>
<dbReference type="GO" id="GO:0016020">
    <property type="term" value="C:membrane"/>
    <property type="evidence" value="ECO:0007669"/>
    <property type="project" value="UniProtKB-SubCell"/>
</dbReference>
<evidence type="ECO:0000256" key="4">
    <source>
        <dbReference type="ARBA" id="ARBA00022989"/>
    </source>
</evidence>
<protein>
    <submittedName>
        <fullName evidence="6">Uncharacterized protein</fullName>
    </submittedName>
</protein>
<dbReference type="InterPro" id="IPR052403">
    <property type="entry name" value="LINC-complex_assoc"/>
</dbReference>
<dbReference type="Proteomes" id="UP001516400">
    <property type="component" value="Unassembled WGS sequence"/>
</dbReference>
<dbReference type="AlphaFoldDB" id="A0ABD2MP71"/>
<dbReference type="Gene3D" id="1.20.58.60">
    <property type="match status" value="2"/>
</dbReference>
<dbReference type="SUPFAM" id="SSF46966">
    <property type="entry name" value="Spectrin repeat"/>
    <property type="match status" value="1"/>
</dbReference>
<evidence type="ECO:0000256" key="5">
    <source>
        <dbReference type="ARBA" id="ARBA00023136"/>
    </source>
</evidence>
<comment type="caution">
    <text evidence="6">The sequence shown here is derived from an EMBL/GenBank/DDBJ whole genome shotgun (WGS) entry which is preliminary data.</text>
</comment>
<evidence type="ECO:0000256" key="1">
    <source>
        <dbReference type="ARBA" id="ARBA00004370"/>
    </source>
</evidence>
<keyword evidence="5" id="KW-0472">Membrane</keyword>
<name>A0ABD2MP71_9CUCU</name>
<evidence type="ECO:0000313" key="6">
    <source>
        <dbReference type="EMBL" id="KAL3268194.1"/>
    </source>
</evidence>
<keyword evidence="7" id="KW-1185">Reference proteome</keyword>
<proteinExistence type="predicted"/>
<organism evidence="6 7">
    <name type="scientific">Cryptolaemus montrouzieri</name>
    <dbReference type="NCBI Taxonomy" id="559131"/>
    <lineage>
        <taxon>Eukaryota</taxon>
        <taxon>Metazoa</taxon>
        <taxon>Ecdysozoa</taxon>
        <taxon>Arthropoda</taxon>
        <taxon>Hexapoda</taxon>
        <taxon>Insecta</taxon>
        <taxon>Pterygota</taxon>
        <taxon>Neoptera</taxon>
        <taxon>Endopterygota</taxon>
        <taxon>Coleoptera</taxon>
        <taxon>Polyphaga</taxon>
        <taxon>Cucujiformia</taxon>
        <taxon>Coccinelloidea</taxon>
        <taxon>Coccinellidae</taxon>
        <taxon>Scymninae</taxon>
        <taxon>Scymnini</taxon>
        <taxon>Cryptolaemus</taxon>
    </lineage>
</organism>